<sequence length="171" mass="19841">MQNREMIMHKVGKWFMIIGIAGLLSLLFIEWSRWNLVPLAEKINLVAVSENYHEFHTEFIEVGIATFSIFTLFAAPSLVRWDSRSAINVTLLLFAIVIDIAAIISVIARGEIFETYIIMIVLSMCIYVKNILEITQKLYYWITTGSEENHYDIVKMTFIWTIIAFIIGKIW</sequence>
<organism evidence="2 3">
    <name type="scientific">Anaerostipes hadrus</name>
    <dbReference type="NCBI Taxonomy" id="649756"/>
    <lineage>
        <taxon>Bacteria</taxon>
        <taxon>Bacillati</taxon>
        <taxon>Bacillota</taxon>
        <taxon>Clostridia</taxon>
        <taxon>Lachnospirales</taxon>
        <taxon>Lachnospiraceae</taxon>
        <taxon>Anaerostipes</taxon>
    </lineage>
</organism>
<feature type="transmembrane region" description="Helical" evidence="1">
    <location>
        <begin position="12"/>
        <end position="29"/>
    </location>
</feature>
<accession>A0A173UFQ2</accession>
<evidence type="ECO:0000313" key="3">
    <source>
        <dbReference type="Proteomes" id="UP000095553"/>
    </source>
</evidence>
<gene>
    <name evidence="2" type="ORF">ERS852571_02712</name>
</gene>
<evidence type="ECO:0000313" key="2">
    <source>
        <dbReference type="EMBL" id="CUN13047.1"/>
    </source>
</evidence>
<name>A0A173UFQ2_ANAHA</name>
<dbReference type="RefSeq" id="WP_055073353.1">
    <property type="nucleotide sequence ID" value="NZ_CYXY01000020.1"/>
</dbReference>
<dbReference type="EMBL" id="CYXY01000020">
    <property type="protein sequence ID" value="CUN13047.1"/>
    <property type="molecule type" value="Genomic_DNA"/>
</dbReference>
<evidence type="ECO:0000256" key="1">
    <source>
        <dbReference type="SAM" id="Phobius"/>
    </source>
</evidence>
<reference evidence="2 3" key="1">
    <citation type="submission" date="2015-09" db="EMBL/GenBank/DDBJ databases">
        <authorList>
            <consortium name="Pathogen Informatics"/>
        </authorList>
    </citation>
    <scope>NUCLEOTIDE SEQUENCE [LARGE SCALE GENOMIC DNA]</scope>
    <source>
        <strain evidence="2 3">2789STDY5834959</strain>
    </source>
</reference>
<keyword evidence="1" id="KW-0812">Transmembrane</keyword>
<keyword evidence="1" id="KW-1133">Transmembrane helix</keyword>
<feature type="transmembrane region" description="Helical" evidence="1">
    <location>
        <begin position="86"/>
        <end position="107"/>
    </location>
</feature>
<feature type="transmembrane region" description="Helical" evidence="1">
    <location>
        <begin position="59"/>
        <end position="79"/>
    </location>
</feature>
<dbReference type="AlphaFoldDB" id="A0A173UFQ2"/>
<keyword evidence="1" id="KW-0472">Membrane</keyword>
<protein>
    <submittedName>
        <fullName evidence="2">Uncharacterized protein</fullName>
    </submittedName>
</protein>
<dbReference type="Proteomes" id="UP000095553">
    <property type="component" value="Unassembled WGS sequence"/>
</dbReference>
<proteinExistence type="predicted"/>
<feature type="transmembrane region" description="Helical" evidence="1">
    <location>
        <begin position="113"/>
        <end position="132"/>
    </location>
</feature>